<evidence type="ECO:0000313" key="3">
    <source>
        <dbReference type="Proteomes" id="UP000823485"/>
    </source>
</evidence>
<keyword evidence="3" id="KW-1185">Reference proteome</keyword>
<dbReference type="RefSeq" id="WP_077112595.1">
    <property type="nucleotide sequence ID" value="NZ_JAFBFH010000008.1"/>
</dbReference>
<sequence>MPFRRKELKNHFPEDIFQKIRALEKQVKKLEVIEDHVEALRADKGSAPLANQKIEKDLEKKLLLFIEEAIKGELKPIRHSLEGLSKRISKMEKRVSFYEKWLGDYLTMYDQWMEENKMKGRDKREQETPIVYQEIKVDKLFVDKYEQVNNLGNLGIKDLSGQLNIGATFENSSNPSEYLDKWTEKADKFHQTMEKLKGLNRQDAEKPSEGAKKSE</sequence>
<proteinExistence type="predicted"/>
<comment type="caution">
    <text evidence="2">The sequence shown here is derived from an EMBL/GenBank/DDBJ whole genome shotgun (WGS) entry which is preliminary data.</text>
</comment>
<dbReference type="EMBL" id="JAFBFH010000008">
    <property type="protein sequence ID" value="MBM7714626.1"/>
    <property type="molecule type" value="Genomic_DNA"/>
</dbReference>
<protein>
    <submittedName>
        <fullName evidence="2">Nucleic acid-binding Zn-ribbon protein</fullName>
    </submittedName>
</protein>
<dbReference type="Proteomes" id="UP000823485">
    <property type="component" value="Unassembled WGS sequence"/>
</dbReference>
<name>A0ABS2R4Q6_9BACI</name>
<gene>
    <name evidence="2" type="ORF">JOC94_001598</name>
</gene>
<reference evidence="2 3" key="1">
    <citation type="submission" date="2021-01" db="EMBL/GenBank/DDBJ databases">
        <title>Genomic Encyclopedia of Type Strains, Phase IV (KMG-IV): sequencing the most valuable type-strain genomes for metagenomic binning, comparative biology and taxonomic classification.</title>
        <authorList>
            <person name="Goeker M."/>
        </authorList>
    </citation>
    <scope>NUCLEOTIDE SEQUENCE [LARGE SCALE GENOMIC DNA]</scope>
    <source>
        <strain evidence="2 3">DSM 105453</strain>
    </source>
</reference>
<organism evidence="2 3">
    <name type="scientific">Siminovitchia thermophila</name>
    <dbReference type="NCBI Taxonomy" id="1245522"/>
    <lineage>
        <taxon>Bacteria</taxon>
        <taxon>Bacillati</taxon>
        <taxon>Bacillota</taxon>
        <taxon>Bacilli</taxon>
        <taxon>Bacillales</taxon>
        <taxon>Bacillaceae</taxon>
        <taxon>Siminovitchia</taxon>
    </lineage>
</organism>
<evidence type="ECO:0000313" key="2">
    <source>
        <dbReference type="EMBL" id="MBM7714626.1"/>
    </source>
</evidence>
<accession>A0ABS2R4Q6</accession>
<evidence type="ECO:0000256" key="1">
    <source>
        <dbReference type="SAM" id="MobiDB-lite"/>
    </source>
</evidence>
<feature type="region of interest" description="Disordered" evidence="1">
    <location>
        <begin position="195"/>
        <end position="215"/>
    </location>
</feature>